<dbReference type="SUPFAM" id="SSF81324">
    <property type="entry name" value="Voltage-gated potassium channels"/>
    <property type="match status" value="1"/>
</dbReference>
<keyword evidence="11" id="KW-0407">Ion channel</keyword>
<dbReference type="Gene3D" id="1.20.120.350">
    <property type="entry name" value="Voltage-gated potassium channels. Chain C"/>
    <property type="match status" value="1"/>
</dbReference>
<accession>A0A7I8VLJ1</accession>
<dbReference type="Gene3D" id="1.10.287.70">
    <property type="match status" value="1"/>
</dbReference>
<dbReference type="Pfam" id="PF00520">
    <property type="entry name" value="Ion_trans"/>
    <property type="match status" value="1"/>
</dbReference>
<sequence length="302" mass="34655">MKIIAYGFLLHPGAYLRNRWNMLDFVIVVIGLFSTVLSVLDQKGFDVKALRAFRVLRPLRLVSGVPSLQVVLNSILRAMVPLLHIALLVIFVIIIYAIVGLELFAGKMHMTCFHNRTDEMAFDDPHPCNLDKGYKCNSSENLVCKKGWTGPNDGITNFDNFGLAMLTVFQCVTMEGWTTVMYNINDAVGNMWPWIYFVSLIIIGSFFVLNLVLGVLSGEFSKEREKAKARGDFQKLREKQQIEEDLRGYLDWITQAEDIEPETEDGDDEDSPGRQRKPFVYYILFFLFFNQKRKKRKEIVAS</sequence>
<evidence type="ECO:0000256" key="2">
    <source>
        <dbReference type="ARBA" id="ARBA00022448"/>
    </source>
</evidence>
<dbReference type="GO" id="GO:0046872">
    <property type="term" value="F:metal ion binding"/>
    <property type="evidence" value="ECO:0007669"/>
    <property type="project" value="UniProtKB-KW"/>
</dbReference>
<comment type="caution">
    <text evidence="16">The sequence shown here is derived from an EMBL/GenBank/DDBJ whole genome shotgun (WGS) entry which is preliminary data.</text>
</comment>
<organism evidence="16 17">
    <name type="scientific">Dimorphilus gyrociliatus</name>
    <dbReference type="NCBI Taxonomy" id="2664684"/>
    <lineage>
        <taxon>Eukaryota</taxon>
        <taxon>Metazoa</taxon>
        <taxon>Spiralia</taxon>
        <taxon>Lophotrochozoa</taxon>
        <taxon>Annelida</taxon>
        <taxon>Polychaeta</taxon>
        <taxon>Polychaeta incertae sedis</taxon>
        <taxon>Dinophilidae</taxon>
        <taxon>Dimorphilus</taxon>
    </lineage>
</organism>
<evidence type="ECO:0000256" key="13">
    <source>
        <dbReference type="RuleBase" id="RU003808"/>
    </source>
</evidence>
<evidence type="ECO:0000256" key="5">
    <source>
        <dbReference type="ARBA" id="ARBA00022692"/>
    </source>
</evidence>
<feature type="domain" description="Ion transport" evidence="15">
    <location>
        <begin position="1"/>
        <end position="227"/>
    </location>
</feature>
<dbReference type="FunFam" id="1.10.287.70:FF:000007">
    <property type="entry name" value="Voltage-dependent L-type calcium channel subunit alpha"/>
    <property type="match status" value="1"/>
</dbReference>
<dbReference type="InterPro" id="IPR027359">
    <property type="entry name" value="Volt_channel_dom_sf"/>
</dbReference>
<dbReference type="PANTHER" id="PTHR45628:SF1">
    <property type="entry name" value="VOLTAGE-DEPENDENT CALCIUM CHANNEL TYPE D SUBUNIT ALPHA-1"/>
    <property type="match status" value="1"/>
</dbReference>
<keyword evidence="9" id="KW-0406">Ion transport</keyword>
<reference evidence="16 17" key="1">
    <citation type="submission" date="2020-08" db="EMBL/GenBank/DDBJ databases">
        <authorList>
            <person name="Hejnol A."/>
        </authorList>
    </citation>
    <scope>NUCLEOTIDE SEQUENCE [LARGE SCALE GENOMIC DNA]</scope>
</reference>
<keyword evidence="6 12" id="KW-0106">Calcium</keyword>
<feature type="transmembrane region" description="Helical" evidence="14">
    <location>
        <begin position="20"/>
        <end position="40"/>
    </location>
</feature>
<keyword evidence="10 14" id="KW-0472">Membrane</keyword>
<dbReference type="InterPro" id="IPR050599">
    <property type="entry name" value="VDCC_alpha-1_subunit"/>
</dbReference>
<keyword evidence="3 13" id="KW-0109">Calcium transport</keyword>
<keyword evidence="5 14" id="KW-0812">Transmembrane</keyword>
<evidence type="ECO:0000256" key="1">
    <source>
        <dbReference type="ARBA" id="ARBA00004141"/>
    </source>
</evidence>
<evidence type="ECO:0000256" key="7">
    <source>
        <dbReference type="ARBA" id="ARBA00022882"/>
    </source>
</evidence>
<dbReference type="InterPro" id="IPR005446">
    <property type="entry name" value="VDCC_L_a1su"/>
</dbReference>
<evidence type="ECO:0000256" key="3">
    <source>
        <dbReference type="ARBA" id="ARBA00022568"/>
    </source>
</evidence>
<keyword evidence="4 13" id="KW-0107">Calcium channel</keyword>
<keyword evidence="7 13" id="KW-0851">Voltage-gated channel</keyword>
<comment type="function">
    <text evidence="13">Voltage-sensitive calcium channels (VSCC) mediate the entry of calcium ions into excitable cells and are also involved in a variety of calcium-dependent processes, including muscle contraction, hormone or neurotransmitter release, gene expression, cell motility, cell division and cell death.</text>
</comment>
<feature type="transmembrane region" description="Helical" evidence="14">
    <location>
        <begin position="85"/>
        <end position="106"/>
    </location>
</feature>
<evidence type="ECO:0000256" key="10">
    <source>
        <dbReference type="ARBA" id="ARBA00023136"/>
    </source>
</evidence>
<evidence type="ECO:0000256" key="8">
    <source>
        <dbReference type="ARBA" id="ARBA00022989"/>
    </source>
</evidence>
<dbReference type="Proteomes" id="UP000549394">
    <property type="component" value="Unassembled WGS sequence"/>
</dbReference>
<evidence type="ECO:0000256" key="6">
    <source>
        <dbReference type="ARBA" id="ARBA00022837"/>
    </source>
</evidence>
<dbReference type="EMBL" id="CAJFCJ010000006">
    <property type="protein sequence ID" value="CAD5115427.1"/>
    <property type="molecule type" value="Genomic_DNA"/>
</dbReference>
<name>A0A7I8VLJ1_9ANNE</name>
<keyword evidence="2" id="KW-0813">Transport</keyword>
<dbReference type="AlphaFoldDB" id="A0A7I8VLJ1"/>
<evidence type="ECO:0000256" key="4">
    <source>
        <dbReference type="ARBA" id="ARBA00022673"/>
    </source>
</evidence>
<feature type="transmembrane region" description="Helical" evidence="14">
    <location>
        <begin position="61"/>
        <end position="79"/>
    </location>
</feature>
<proteinExistence type="inferred from homology"/>
<keyword evidence="8 14" id="KW-1133">Transmembrane helix</keyword>
<comment type="similarity">
    <text evidence="13">Belongs to the calcium channel alpha-1 subunit (TC 1.A.1.11) family.</text>
</comment>
<dbReference type="InterPro" id="IPR005821">
    <property type="entry name" value="Ion_trans_dom"/>
</dbReference>
<dbReference type="InterPro" id="IPR002077">
    <property type="entry name" value="VDCCAlpha1"/>
</dbReference>
<keyword evidence="17" id="KW-1185">Reference proteome</keyword>
<evidence type="ECO:0000259" key="15">
    <source>
        <dbReference type="Pfam" id="PF00520"/>
    </source>
</evidence>
<evidence type="ECO:0000256" key="14">
    <source>
        <dbReference type="SAM" id="Phobius"/>
    </source>
</evidence>
<dbReference type="PRINTS" id="PR01630">
    <property type="entry name" value="LVDCCALPHA1"/>
</dbReference>
<evidence type="ECO:0000256" key="12">
    <source>
        <dbReference type="PIRSR" id="PIRSR602077-1"/>
    </source>
</evidence>
<dbReference type="Gene3D" id="6.10.250.2500">
    <property type="match status" value="1"/>
</dbReference>
<feature type="transmembrane region" description="Helical" evidence="14">
    <location>
        <begin position="194"/>
        <end position="216"/>
    </location>
</feature>
<evidence type="ECO:0000256" key="9">
    <source>
        <dbReference type="ARBA" id="ARBA00023065"/>
    </source>
</evidence>
<dbReference type="GO" id="GO:0005891">
    <property type="term" value="C:voltage-gated calcium channel complex"/>
    <property type="evidence" value="ECO:0007669"/>
    <property type="project" value="InterPro"/>
</dbReference>
<evidence type="ECO:0000313" key="17">
    <source>
        <dbReference type="Proteomes" id="UP000549394"/>
    </source>
</evidence>
<evidence type="ECO:0000313" key="16">
    <source>
        <dbReference type="EMBL" id="CAD5115427.1"/>
    </source>
</evidence>
<dbReference type="PANTHER" id="PTHR45628">
    <property type="entry name" value="VOLTAGE-DEPENDENT CALCIUM CHANNEL TYPE A SUBUNIT ALPHA-1"/>
    <property type="match status" value="1"/>
</dbReference>
<feature type="transmembrane region" description="Helical" evidence="14">
    <location>
        <begin position="161"/>
        <end position="182"/>
    </location>
</feature>
<dbReference type="PRINTS" id="PR00167">
    <property type="entry name" value="CACHANNEL"/>
</dbReference>
<dbReference type="GO" id="GO:0008331">
    <property type="term" value="F:high voltage-gated calcium channel activity"/>
    <property type="evidence" value="ECO:0007669"/>
    <property type="project" value="TreeGrafter"/>
</dbReference>
<comment type="subcellular location">
    <subcellularLocation>
        <location evidence="1 13">Membrane</location>
        <topology evidence="1 13">Multi-pass membrane protein</topology>
    </subcellularLocation>
</comment>
<keyword evidence="12" id="KW-0479">Metal-binding</keyword>
<dbReference type="GO" id="GO:0098703">
    <property type="term" value="P:calcium ion import across plasma membrane"/>
    <property type="evidence" value="ECO:0007669"/>
    <property type="project" value="TreeGrafter"/>
</dbReference>
<feature type="binding site" evidence="12">
    <location>
        <position position="175"/>
    </location>
    <ligand>
        <name>Ca(2+)</name>
        <dbReference type="ChEBI" id="CHEBI:29108"/>
    </ligand>
</feature>
<dbReference type="OrthoDB" id="431720at2759"/>
<gene>
    <name evidence="16" type="ORF">DGYR_LOCUS4170</name>
</gene>
<evidence type="ECO:0000256" key="11">
    <source>
        <dbReference type="ARBA" id="ARBA00023303"/>
    </source>
</evidence>
<protein>
    <recommendedName>
        <fullName evidence="13">Voltage-dependent L-type calcium channel subunit alpha</fullName>
    </recommendedName>
</protein>